<reference evidence="2" key="1">
    <citation type="journal article" date="2022" name="Mol. Ecol. Resour.">
        <title>The genomes of chicory, endive, great burdock and yacon provide insights into Asteraceae palaeo-polyploidization history and plant inulin production.</title>
        <authorList>
            <person name="Fan W."/>
            <person name="Wang S."/>
            <person name="Wang H."/>
            <person name="Wang A."/>
            <person name="Jiang F."/>
            <person name="Liu H."/>
            <person name="Zhao H."/>
            <person name="Xu D."/>
            <person name="Zhang Y."/>
        </authorList>
    </citation>
    <scope>NUCLEOTIDE SEQUENCE [LARGE SCALE GENOMIC DNA]</scope>
    <source>
        <strain evidence="2">cv. Niubang</strain>
    </source>
</reference>
<proteinExistence type="predicted"/>
<evidence type="ECO:0000313" key="2">
    <source>
        <dbReference type="Proteomes" id="UP001055879"/>
    </source>
</evidence>
<accession>A0ACB9ACZ0</accession>
<dbReference type="Proteomes" id="UP001055879">
    <property type="component" value="Linkage Group LG08"/>
</dbReference>
<comment type="caution">
    <text evidence="1">The sequence shown here is derived from an EMBL/GenBank/DDBJ whole genome shotgun (WGS) entry which is preliminary data.</text>
</comment>
<name>A0ACB9ACZ0_ARCLA</name>
<dbReference type="EMBL" id="CM042054">
    <property type="protein sequence ID" value="KAI3707223.1"/>
    <property type="molecule type" value="Genomic_DNA"/>
</dbReference>
<sequence>MSVLEELLFPVLDLEEIKGKFGNFSSLLFRNISESMSTVSCSDSPELESCRDEKAALILKFVAIASILIAGIIGVAIPLVGKKRRFLRTDTNLFFAAKAFAAGVILATGFVHMLPDATSALTNPCLPKNPWSKFPFSGFIAMMAALGTLVADFLSTQYYERKQEKQIQAVRVESVDLAAESGIVPVAGKESNVKVFGEEEGGGIHIVGMHAHVAHHGHSHGSGQEGCDGQVSEYSDENPHMHSHSHGFNDDDDESGIRHIVVSQVLELGIISHSIIIGLSLGVSQSPCTIRPLLGALSFHQFFEGFALGGCISQAKFGSLHSMVMACFFAVTAPVGVGIGTGISKFYNANSPRALMIEGILDSISAGILVYMSLVDLIAADFLSKRMRCNVRLQVVSYIALFLGAGLMAALAAWA</sequence>
<evidence type="ECO:0000313" key="1">
    <source>
        <dbReference type="EMBL" id="KAI3707223.1"/>
    </source>
</evidence>
<gene>
    <name evidence="1" type="ORF">L6452_25548</name>
</gene>
<keyword evidence="2" id="KW-1185">Reference proteome</keyword>
<organism evidence="1 2">
    <name type="scientific">Arctium lappa</name>
    <name type="common">Greater burdock</name>
    <name type="synonym">Lappa major</name>
    <dbReference type="NCBI Taxonomy" id="4217"/>
    <lineage>
        <taxon>Eukaryota</taxon>
        <taxon>Viridiplantae</taxon>
        <taxon>Streptophyta</taxon>
        <taxon>Embryophyta</taxon>
        <taxon>Tracheophyta</taxon>
        <taxon>Spermatophyta</taxon>
        <taxon>Magnoliopsida</taxon>
        <taxon>eudicotyledons</taxon>
        <taxon>Gunneridae</taxon>
        <taxon>Pentapetalae</taxon>
        <taxon>asterids</taxon>
        <taxon>campanulids</taxon>
        <taxon>Asterales</taxon>
        <taxon>Asteraceae</taxon>
        <taxon>Carduoideae</taxon>
        <taxon>Cardueae</taxon>
        <taxon>Arctiinae</taxon>
        <taxon>Arctium</taxon>
    </lineage>
</organism>
<reference evidence="1 2" key="2">
    <citation type="journal article" date="2022" name="Mol. Ecol. Resour.">
        <title>The genomes of chicory, endive, great burdock and yacon provide insights into Asteraceae paleo-polyploidization history and plant inulin production.</title>
        <authorList>
            <person name="Fan W."/>
            <person name="Wang S."/>
            <person name="Wang H."/>
            <person name="Wang A."/>
            <person name="Jiang F."/>
            <person name="Liu H."/>
            <person name="Zhao H."/>
            <person name="Xu D."/>
            <person name="Zhang Y."/>
        </authorList>
    </citation>
    <scope>NUCLEOTIDE SEQUENCE [LARGE SCALE GENOMIC DNA]</scope>
    <source>
        <strain evidence="2">cv. Niubang</strain>
    </source>
</reference>
<protein>
    <submittedName>
        <fullName evidence="1">Uncharacterized protein</fullName>
    </submittedName>
</protein>